<dbReference type="AlphaFoldDB" id="A0A2P2JT17"/>
<reference evidence="1" key="1">
    <citation type="submission" date="2018-02" db="EMBL/GenBank/DDBJ databases">
        <title>Rhizophora mucronata_Transcriptome.</title>
        <authorList>
            <person name="Meera S.P."/>
            <person name="Sreeshan A."/>
            <person name="Augustine A."/>
        </authorList>
    </citation>
    <scope>NUCLEOTIDE SEQUENCE</scope>
    <source>
        <tissue evidence="1">Leaf</tissue>
    </source>
</reference>
<evidence type="ECO:0000313" key="1">
    <source>
        <dbReference type="EMBL" id="MBW96611.1"/>
    </source>
</evidence>
<organism evidence="1">
    <name type="scientific">Rhizophora mucronata</name>
    <name type="common">Asiatic mangrove</name>
    <dbReference type="NCBI Taxonomy" id="61149"/>
    <lineage>
        <taxon>Eukaryota</taxon>
        <taxon>Viridiplantae</taxon>
        <taxon>Streptophyta</taxon>
        <taxon>Embryophyta</taxon>
        <taxon>Tracheophyta</taxon>
        <taxon>Spermatophyta</taxon>
        <taxon>Magnoliopsida</taxon>
        <taxon>eudicotyledons</taxon>
        <taxon>Gunneridae</taxon>
        <taxon>Pentapetalae</taxon>
        <taxon>rosids</taxon>
        <taxon>fabids</taxon>
        <taxon>Malpighiales</taxon>
        <taxon>Rhizophoraceae</taxon>
        <taxon>Rhizophora</taxon>
    </lineage>
</organism>
<proteinExistence type="predicted"/>
<name>A0A2P2JT17_RHIMU</name>
<protein>
    <submittedName>
        <fullName evidence="1">Uncharacterized protein</fullName>
    </submittedName>
</protein>
<sequence>MGKSLSNFLKQLIYVICSLCRCLNKEHPILLSIVDTILNRYFSVLMKIGLVTNQSHDYIRAPMFLQLLNPILCFCE</sequence>
<accession>A0A2P2JT17</accession>
<dbReference type="EMBL" id="GGEC01016128">
    <property type="protein sequence ID" value="MBW96611.1"/>
    <property type="molecule type" value="Transcribed_RNA"/>
</dbReference>